<evidence type="ECO:0000313" key="1">
    <source>
        <dbReference type="EMBL" id="KAI0030928.1"/>
    </source>
</evidence>
<reference evidence="1" key="2">
    <citation type="journal article" date="2022" name="New Phytol.">
        <title>Evolutionary transition to the ectomycorrhizal habit in the genomes of a hyperdiverse lineage of mushroom-forming fungi.</title>
        <authorList>
            <person name="Looney B."/>
            <person name="Miyauchi S."/>
            <person name="Morin E."/>
            <person name="Drula E."/>
            <person name="Courty P.E."/>
            <person name="Kohler A."/>
            <person name="Kuo A."/>
            <person name="LaButti K."/>
            <person name="Pangilinan J."/>
            <person name="Lipzen A."/>
            <person name="Riley R."/>
            <person name="Andreopoulos W."/>
            <person name="He G."/>
            <person name="Johnson J."/>
            <person name="Nolan M."/>
            <person name="Tritt A."/>
            <person name="Barry K.W."/>
            <person name="Grigoriev I.V."/>
            <person name="Nagy L.G."/>
            <person name="Hibbett D."/>
            <person name="Henrissat B."/>
            <person name="Matheny P.B."/>
            <person name="Labbe J."/>
            <person name="Martin F.M."/>
        </authorList>
    </citation>
    <scope>NUCLEOTIDE SEQUENCE</scope>
    <source>
        <strain evidence="1">EC-137</strain>
    </source>
</reference>
<feature type="non-terminal residue" evidence="1">
    <location>
        <position position="154"/>
    </location>
</feature>
<keyword evidence="2" id="KW-1185">Reference proteome</keyword>
<accession>A0ACB8QGG0</accession>
<gene>
    <name evidence="1" type="ORF">K488DRAFT_53192</name>
</gene>
<dbReference type="Proteomes" id="UP000814128">
    <property type="component" value="Unassembled WGS sequence"/>
</dbReference>
<name>A0ACB8QGG0_9AGAM</name>
<reference evidence="1" key="1">
    <citation type="submission" date="2021-02" db="EMBL/GenBank/DDBJ databases">
        <authorList>
            <consortium name="DOE Joint Genome Institute"/>
            <person name="Ahrendt S."/>
            <person name="Looney B.P."/>
            <person name="Miyauchi S."/>
            <person name="Morin E."/>
            <person name="Drula E."/>
            <person name="Courty P.E."/>
            <person name="Chicoki N."/>
            <person name="Fauchery L."/>
            <person name="Kohler A."/>
            <person name="Kuo A."/>
            <person name="Labutti K."/>
            <person name="Pangilinan J."/>
            <person name="Lipzen A."/>
            <person name="Riley R."/>
            <person name="Andreopoulos W."/>
            <person name="He G."/>
            <person name="Johnson J."/>
            <person name="Barry K.W."/>
            <person name="Grigoriev I.V."/>
            <person name="Nagy L."/>
            <person name="Hibbett D."/>
            <person name="Henrissat B."/>
            <person name="Matheny P.B."/>
            <person name="Labbe J."/>
            <person name="Martin F."/>
        </authorList>
    </citation>
    <scope>NUCLEOTIDE SEQUENCE</scope>
    <source>
        <strain evidence="1">EC-137</strain>
    </source>
</reference>
<sequence length="154" mass="16819">MLSRFLLPSNSYFSRWQVARPRFQNGRHSILYWTAYLGLAARVQDLLGVEGVEIDAQGGVYGTALSAAALQGHHNIVLLLLDSGAATTITASSYYRWTPLHLAAESAGHAEVVKTLLKRGATADVRDDLQWTPLHLVAQRGHVDIAHVLLEHGA</sequence>
<organism evidence="1 2">
    <name type="scientific">Vararia minispora EC-137</name>
    <dbReference type="NCBI Taxonomy" id="1314806"/>
    <lineage>
        <taxon>Eukaryota</taxon>
        <taxon>Fungi</taxon>
        <taxon>Dikarya</taxon>
        <taxon>Basidiomycota</taxon>
        <taxon>Agaricomycotina</taxon>
        <taxon>Agaricomycetes</taxon>
        <taxon>Russulales</taxon>
        <taxon>Lachnocladiaceae</taxon>
        <taxon>Vararia</taxon>
    </lineage>
</organism>
<comment type="caution">
    <text evidence="1">The sequence shown here is derived from an EMBL/GenBank/DDBJ whole genome shotgun (WGS) entry which is preliminary data.</text>
</comment>
<evidence type="ECO:0000313" key="2">
    <source>
        <dbReference type="Proteomes" id="UP000814128"/>
    </source>
</evidence>
<dbReference type="EMBL" id="MU273600">
    <property type="protein sequence ID" value="KAI0030928.1"/>
    <property type="molecule type" value="Genomic_DNA"/>
</dbReference>
<protein>
    <submittedName>
        <fullName evidence="1">Ankyrin repeat-containing domain protein</fullName>
    </submittedName>
</protein>
<proteinExistence type="predicted"/>